<comment type="catalytic activity">
    <reaction evidence="11">
        <text>4-demethyl-7-[(3S)-3-amino-3-carboxypropyl]wyosine(37) in tRNA(Phe) + S-adenosyl-L-methionine = 7-[(3S)-3-amino-3-carboxypropyl]wyosine(37) in tRNA(Phe) + S-adenosyl-L-homocysteine + H(+)</text>
        <dbReference type="Rhea" id="RHEA:36635"/>
        <dbReference type="Rhea" id="RHEA-COMP:10378"/>
        <dbReference type="Rhea" id="RHEA-COMP:10379"/>
        <dbReference type="ChEBI" id="CHEBI:15378"/>
        <dbReference type="ChEBI" id="CHEBI:57856"/>
        <dbReference type="ChEBI" id="CHEBI:59789"/>
        <dbReference type="ChEBI" id="CHEBI:73543"/>
        <dbReference type="ChEBI" id="CHEBI:73550"/>
        <dbReference type="EC" id="2.1.1.282"/>
    </reaction>
</comment>
<evidence type="ECO:0000256" key="11">
    <source>
        <dbReference type="ARBA" id="ARBA00049202"/>
    </source>
</evidence>
<organism evidence="14">
    <name type="scientific">Arion vulgaris</name>
    <dbReference type="NCBI Taxonomy" id="1028688"/>
    <lineage>
        <taxon>Eukaryota</taxon>
        <taxon>Metazoa</taxon>
        <taxon>Spiralia</taxon>
        <taxon>Lophotrochozoa</taxon>
        <taxon>Mollusca</taxon>
        <taxon>Gastropoda</taxon>
        <taxon>Heterobranchia</taxon>
        <taxon>Euthyneura</taxon>
        <taxon>Panpulmonata</taxon>
        <taxon>Eupulmonata</taxon>
        <taxon>Stylommatophora</taxon>
        <taxon>Helicina</taxon>
        <taxon>Arionoidea</taxon>
        <taxon>Arionidae</taxon>
        <taxon>Arion</taxon>
    </lineage>
</organism>
<evidence type="ECO:0000313" key="14">
    <source>
        <dbReference type="EMBL" id="CEK86208.1"/>
    </source>
</evidence>
<evidence type="ECO:0000256" key="3">
    <source>
        <dbReference type="ARBA" id="ARBA00012750"/>
    </source>
</evidence>
<keyword evidence="6" id="KW-0808">Transferase</keyword>
<dbReference type="Pfam" id="PF02676">
    <property type="entry name" value="TYW3"/>
    <property type="match status" value="1"/>
</dbReference>
<dbReference type="UniPathway" id="UPA00375"/>
<evidence type="ECO:0000256" key="6">
    <source>
        <dbReference type="ARBA" id="ARBA00022679"/>
    </source>
</evidence>
<evidence type="ECO:0000313" key="13">
    <source>
        <dbReference type="EMBL" id="CEK86207.1"/>
    </source>
</evidence>
<dbReference type="EMBL" id="HACG01039343">
    <property type="protein sequence ID" value="CEK86208.1"/>
    <property type="molecule type" value="Transcribed_RNA"/>
</dbReference>
<comment type="similarity">
    <text evidence="2">Belongs to the TYW3 family.</text>
</comment>
<evidence type="ECO:0000256" key="1">
    <source>
        <dbReference type="ARBA" id="ARBA00004797"/>
    </source>
</evidence>
<proteinExistence type="inferred from homology"/>
<dbReference type="SUPFAM" id="SSF111278">
    <property type="entry name" value="SSo0622-like"/>
    <property type="match status" value="1"/>
</dbReference>
<dbReference type="GO" id="GO:0008168">
    <property type="term" value="F:methyltransferase activity"/>
    <property type="evidence" value="ECO:0007669"/>
    <property type="project" value="UniProtKB-KW"/>
</dbReference>
<sequence>MNFVKQKTERLQHVDLSRKGSVDEALHEVVNLINSLPMYFTTSSCSGRTILVENLEKKVQKKGCKWLYVSHDPVVETDIENALKELIGEAVLKFEPMVMHIQCQALDDAQRMHQAAVAAGFRNSGITVGLKGKIMIAVRSTHSLEAPLSDEGKILVSQEYLKYLTVSANGKMQENFARIHRFHENVKLFVKQLSISSSVEVDCRKKRKNPAKVKKAEANKDVDIPINCTDNNTFNSDGDMSLFLFDTPS</sequence>
<evidence type="ECO:0000256" key="10">
    <source>
        <dbReference type="ARBA" id="ARBA00030554"/>
    </source>
</evidence>
<dbReference type="PANTHER" id="PTHR48418:SF1">
    <property type="entry name" value="TRNA WYBUTOSINE-SYNTHESIZING PROTEIN 3"/>
    <property type="match status" value="1"/>
</dbReference>
<accession>A0A0B7AZI4</accession>
<dbReference type="EMBL" id="HACG01039342">
    <property type="protein sequence ID" value="CEK86207.1"/>
    <property type="molecule type" value="Transcribed_RNA"/>
</dbReference>
<evidence type="ECO:0000256" key="9">
    <source>
        <dbReference type="ARBA" id="ARBA00025378"/>
    </source>
</evidence>
<keyword evidence="7" id="KW-0949">S-adenosyl-L-methionine</keyword>
<evidence type="ECO:0000259" key="12">
    <source>
        <dbReference type="Pfam" id="PF02676"/>
    </source>
</evidence>
<evidence type="ECO:0000256" key="4">
    <source>
        <dbReference type="ARBA" id="ARBA00016536"/>
    </source>
</evidence>
<feature type="domain" description="tRNA wybutosine-synthesizing protein" evidence="12">
    <location>
        <begin position="9"/>
        <end position="186"/>
    </location>
</feature>
<dbReference type="EC" id="2.1.1.282" evidence="3"/>
<dbReference type="Gene3D" id="3.30.1960.10">
    <property type="entry name" value="tRNA wybutosine-synthesizing-like"/>
    <property type="match status" value="1"/>
</dbReference>
<dbReference type="AlphaFoldDB" id="A0A0B7AZI4"/>
<dbReference type="FunFam" id="3.30.1960.10:FF:000001">
    <property type="entry name" value="tRNA wybutosine-synthesizing protein 3 homolog"/>
    <property type="match status" value="1"/>
</dbReference>
<keyword evidence="8" id="KW-0819">tRNA processing</keyword>
<dbReference type="GO" id="GO:0032259">
    <property type="term" value="P:methylation"/>
    <property type="evidence" value="ECO:0007669"/>
    <property type="project" value="UniProtKB-KW"/>
</dbReference>
<gene>
    <name evidence="14" type="primary">ORF152557</name>
    <name evidence="13" type="synonym">ORF152553</name>
</gene>
<reference evidence="14" key="1">
    <citation type="submission" date="2014-12" db="EMBL/GenBank/DDBJ databases">
        <title>Insight into the proteome of Arion vulgaris.</title>
        <authorList>
            <person name="Aradska J."/>
            <person name="Bulat T."/>
            <person name="Smidak R."/>
            <person name="Sarate P."/>
            <person name="Gangsoo J."/>
            <person name="Sialana F."/>
            <person name="Bilban M."/>
            <person name="Lubec G."/>
        </authorList>
    </citation>
    <scope>NUCLEOTIDE SEQUENCE</scope>
    <source>
        <tissue evidence="14">Skin</tissue>
    </source>
</reference>
<name>A0A0B7AZI4_9EUPU</name>
<dbReference type="PANTHER" id="PTHR48418">
    <property type="entry name" value="TRNA WYBUTOSINE-SYNTHESIZING PROTEIN 3"/>
    <property type="match status" value="1"/>
</dbReference>
<keyword evidence="5" id="KW-0489">Methyltransferase</keyword>
<comment type="pathway">
    <text evidence="1">tRNA modification; wybutosine-tRNA(Phe) biosynthesis.</text>
</comment>
<dbReference type="InterPro" id="IPR003827">
    <property type="entry name" value="tRNA_yW-synthesising"/>
</dbReference>
<dbReference type="GO" id="GO:0008033">
    <property type="term" value="P:tRNA processing"/>
    <property type="evidence" value="ECO:0007669"/>
    <property type="project" value="UniProtKB-KW"/>
</dbReference>
<evidence type="ECO:0000256" key="2">
    <source>
        <dbReference type="ARBA" id="ARBA00008569"/>
    </source>
</evidence>
<evidence type="ECO:0000256" key="8">
    <source>
        <dbReference type="ARBA" id="ARBA00022694"/>
    </source>
</evidence>
<evidence type="ECO:0000256" key="5">
    <source>
        <dbReference type="ARBA" id="ARBA00022603"/>
    </source>
</evidence>
<evidence type="ECO:0000256" key="7">
    <source>
        <dbReference type="ARBA" id="ARBA00022691"/>
    </source>
</evidence>
<comment type="function">
    <text evidence="9">Probable S-adenosyl-L-methionine-dependent methyltransferase that acts as a component of the wybutosine biosynthesis pathway. Wybutosine is a hyper modified guanosine with a tricyclic base found at the 3'-position adjacent to the anticodon of eukaryotic phenylalanine tRNA.</text>
</comment>
<dbReference type="InterPro" id="IPR036602">
    <property type="entry name" value="tRNA_yW-synthesising-like_sf"/>
</dbReference>
<protein>
    <recommendedName>
        <fullName evidence="4">tRNA wybutosine-synthesizing protein 3 homolog</fullName>
        <ecNumber evidence="3">2.1.1.282</ecNumber>
    </recommendedName>
    <alternativeName>
        <fullName evidence="10">tRNA(Phe) 7-((3-amino-3-carboxypropyl)-4-demethylwyosine(37)-N(4))-methyltransferase</fullName>
    </alternativeName>
</protein>